<keyword evidence="2" id="KW-0479">Metal-binding</keyword>
<keyword evidence="7" id="KW-1185">Reference proteome</keyword>
<name>A0ABU3U4K3_9FLAO</name>
<evidence type="ECO:0000256" key="3">
    <source>
        <dbReference type="ARBA" id="ARBA00023004"/>
    </source>
</evidence>
<dbReference type="Pfam" id="PF09360">
    <property type="entry name" value="zf-CDGSH"/>
    <property type="match status" value="1"/>
</dbReference>
<keyword evidence="1" id="KW-0001">2Fe-2S</keyword>
<keyword evidence="4" id="KW-0411">Iron-sulfur</keyword>
<dbReference type="InterPro" id="IPR010693">
    <property type="entry name" value="Divergent_4Fe-4S_mono-cluster"/>
</dbReference>
<dbReference type="InterPro" id="IPR018967">
    <property type="entry name" value="FeS-contain_CDGSH-typ"/>
</dbReference>
<evidence type="ECO:0000256" key="1">
    <source>
        <dbReference type="ARBA" id="ARBA00022714"/>
    </source>
</evidence>
<dbReference type="RefSeq" id="WP_316661152.1">
    <property type="nucleotide sequence ID" value="NZ_JAWHTF010000001.1"/>
</dbReference>
<proteinExistence type="predicted"/>
<dbReference type="EMBL" id="JAWHTF010000001">
    <property type="protein sequence ID" value="MDU8885291.1"/>
    <property type="molecule type" value="Genomic_DNA"/>
</dbReference>
<organism evidence="6 7">
    <name type="scientific">Gilvirhabdus luticola</name>
    <dbReference type="NCBI Taxonomy" id="3079858"/>
    <lineage>
        <taxon>Bacteria</taxon>
        <taxon>Pseudomonadati</taxon>
        <taxon>Bacteroidota</taxon>
        <taxon>Flavobacteriia</taxon>
        <taxon>Flavobacteriales</taxon>
        <taxon>Flavobacteriaceae</taxon>
        <taxon>Gilvirhabdus</taxon>
    </lineage>
</organism>
<dbReference type="InterPro" id="IPR042216">
    <property type="entry name" value="MitoNEET_CISD"/>
</dbReference>
<gene>
    <name evidence="6" type="ORF">RXV94_03900</name>
</gene>
<evidence type="ECO:0000256" key="4">
    <source>
        <dbReference type="ARBA" id="ARBA00023014"/>
    </source>
</evidence>
<evidence type="ECO:0000313" key="7">
    <source>
        <dbReference type="Proteomes" id="UP001268651"/>
    </source>
</evidence>
<dbReference type="SMART" id="SM00704">
    <property type="entry name" value="ZnF_CDGSH"/>
    <property type="match status" value="1"/>
</dbReference>
<keyword evidence="3" id="KW-0408">Iron</keyword>
<reference evidence="6 7" key="1">
    <citation type="submission" date="2023-10" db="EMBL/GenBank/DDBJ databases">
        <title>Marimonas sp. nov. isolated from tidal mud flat.</title>
        <authorList>
            <person name="Jaincy N.J."/>
            <person name="Srinivasan S."/>
            <person name="Lee S.-S."/>
        </authorList>
    </citation>
    <scope>NUCLEOTIDE SEQUENCE [LARGE SCALE GENOMIC DNA]</scope>
    <source>
        <strain evidence="6 7">MJ-SS3</strain>
    </source>
</reference>
<sequence length="140" mass="15766">MAKKREYSNGEVTVVWEAKKCTHSRICFKGLPDVFRPKVRPWVRINAATTEAVINQVKCCPSGALSYYMNNEEVDIAVNNIETKIEVLKDGPLLVYGTLKVIHNNGDEETKNKTTAFCRCGDSHNKPYCDGTHVKNEFKG</sequence>
<evidence type="ECO:0000313" key="6">
    <source>
        <dbReference type="EMBL" id="MDU8885291.1"/>
    </source>
</evidence>
<accession>A0ABU3U4K3</accession>
<dbReference type="Proteomes" id="UP001268651">
    <property type="component" value="Unassembled WGS sequence"/>
</dbReference>
<evidence type="ECO:0000259" key="5">
    <source>
        <dbReference type="SMART" id="SM00704"/>
    </source>
</evidence>
<evidence type="ECO:0000256" key="2">
    <source>
        <dbReference type="ARBA" id="ARBA00022723"/>
    </source>
</evidence>
<comment type="caution">
    <text evidence="6">The sequence shown here is derived from an EMBL/GenBank/DDBJ whole genome shotgun (WGS) entry which is preliminary data.</text>
</comment>
<dbReference type="Gene3D" id="3.40.5.90">
    <property type="entry name" value="CDGSH iron-sulfur domain, mitoNEET-type"/>
    <property type="match status" value="1"/>
</dbReference>
<feature type="domain" description="Iron-binding zinc finger CDGSH type" evidence="5">
    <location>
        <begin position="105"/>
        <end position="139"/>
    </location>
</feature>
<protein>
    <submittedName>
        <fullName evidence="6">(4Fe-4S)-binding protein</fullName>
    </submittedName>
</protein>
<dbReference type="Pfam" id="PF06902">
    <property type="entry name" value="Fer4_19"/>
    <property type="match status" value="1"/>
</dbReference>